<accession>A0A645EJ94</accession>
<name>A0A645EJ94_9ZZZZ</name>
<protein>
    <submittedName>
        <fullName evidence="2">Uncharacterized protein</fullName>
    </submittedName>
</protein>
<comment type="caution">
    <text evidence="2">The sequence shown here is derived from an EMBL/GenBank/DDBJ whole genome shotgun (WGS) entry which is preliminary data.</text>
</comment>
<feature type="region of interest" description="Disordered" evidence="1">
    <location>
        <begin position="69"/>
        <end position="89"/>
    </location>
</feature>
<reference evidence="2" key="1">
    <citation type="submission" date="2019-08" db="EMBL/GenBank/DDBJ databases">
        <authorList>
            <person name="Kucharzyk K."/>
            <person name="Murdoch R.W."/>
            <person name="Higgins S."/>
            <person name="Loffler F."/>
        </authorList>
    </citation>
    <scope>NUCLEOTIDE SEQUENCE</scope>
</reference>
<dbReference type="EMBL" id="VSSQ01048050">
    <property type="protein sequence ID" value="MPN02088.1"/>
    <property type="molecule type" value="Genomic_DNA"/>
</dbReference>
<feature type="region of interest" description="Disordered" evidence="1">
    <location>
        <begin position="1"/>
        <end position="37"/>
    </location>
</feature>
<proteinExistence type="predicted"/>
<feature type="compositionally biased region" description="Basic and acidic residues" evidence="1">
    <location>
        <begin position="20"/>
        <end position="33"/>
    </location>
</feature>
<evidence type="ECO:0000313" key="2">
    <source>
        <dbReference type="EMBL" id="MPN02088.1"/>
    </source>
</evidence>
<evidence type="ECO:0000256" key="1">
    <source>
        <dbReference type="SAM" id="MobiDB-lite"/>
    </source>
</evidence>
<organism evidence="2">
    <name type="scientific">bioreactor metagenome</name>
    <dbReference type="NCBI Taxonomy" id="1076179"/>
    <lineage>
        <taxon>unclassified sequences</taxon>
        <taxon>metagenomes</taxon>
        <taxon>ecological metagenomes</taxon>
    </lineage>
</organism>
<sequence>MRHSSEEAATKPPGSLGTKTESEPGSRGRDTEATRSSQGTSFFPWFHFLYQIKIQMTFQPGLSVTVPVSRVASPTSPSKTHQPHASGIPGLSNVATNSGDLKWCCPVHLLDTPGAQACDVRLNTPVYESLSDWFKPCSRCPGFCDPSRGRVPSDTLPGVALVPRATPG</sequence>
<dbReference type="AlphaFoldDB" id="A0A645EJ94"/>
<gene>
    <name evidence="2" type="ORF">SDC9_149301</name>
</gene>